<keyword evidence="4 5" id="KW-0472">Membrane</keyword>
<gene>
    <name evidence="5" type="primary">tatC</name>
    <name evidence="6" type="ORF">TDSAC_0227</name>
</gene>
<dbReference type="GO" id="GO:0043953">
    <property type="term" value="P:protein transport by the Tat complex"/>
    <property type="evidence" value="ECO:0007669"/>
    <property type="project" value="UniProtKB-UniRule"/>
</dbReference>
<comment type="function">
    <text evidence="5">Part of the twin-arginine translocation (Tat) system that transports large folded proteins containing a characteristic twin-arginine motif in their signal peptide across membranes.</text>
</comment>
<evidence type="ECO:0000256" key="5">
    <source>
        <dbReference type="HAMAP-Rule" id="MF_00902"/>
    </source>
</evidence>
<feature type="transmembrane region" description="Helical" evidence="5">
    <location>
        <begin position="154"/>
        <end position="183"/>
    </location>
</feature>
<dbReference type="OrthoDB" id="9777044at2"/>
<feature type="transmembrane region" description="Helical" evidence="5">
    <location>
        <begin position="26"/>
        <end position="48"/>
    </location>
</feature>
<keyword evidence="3 5" id="KW-1133">Transmembrane helix</keyword>
<comment type="similarity">
    <text evidence="5">Belongs to the TatC family.</text>
</comment>
<feature type="transmembrane region" description="Helical" evidence="5">
    <location>
        <begin position="68"/>
        <end position="91"/>
    </location>
</feature>
<feature type="transmembrane region" description="Helical" evidence="5">
    <location>
        <begin position="220"/>
        <end position="237"/>
    </location>
</feature>
<accession>A0A2R4VYH1</accession>
<keyword evidence="5" id="KW-0811">Translocation</keyword>
<dbReference type="HAMAP" id="MF_00902">
    <property type="entry name" value="TatC"/>
    <property type="match status" value="1"/>
</dbReference>
<sequence>MLNNLDLDIERLHKSFWILLKRFRNLFFISAILIAIGAVITYFSIPYFMEYISKPVGKLIFLTPIEAFMTQMKLCLMGGIYLAWPYIIFYFSKNFILPTKIISKKTMWIGIIFAVLLFYSGSLFAFFVIFPVGIRFLLSFGAPEIEPLFSIGKYVTFVSMFVFIFGLLFEMPIVLLALVRLGIINSKQLASQRKRAILGFFILAMLVSPSTDVFTQCTMAIPLVVLYEITIWIARLWKK</sequence>
<dbReference type="GO" id="GO:0033281">
    <property type="term" value="C:TAT protein transport complex"/>
    <property type="evidence" value="ECO:0007669"/>
    <property type="project" value="UniProtKB-UniRule"/>
</dbReference>
<reference evidence="6 7" key="1">
    <citation type="submission" date="2017-04" db="EMBL/GenBank/DDBJ databases">
        <title>Genomic insights into metabolism of Thermodesulfobium acidiphilum.</title>
        <authorList>
            <person name="Toshchakov S.V."/>
            <person name="Frolov E.N."/>
            <person name="Kublanov I.V."/>
            <person name="Samarov N.I."/>
            <person name="Novikov A."/>
            <person name="Lebedinsky A.V."/>
            <person name="Bonch-Osmolovskaya E.A."/>
            <person name="Chernyh N.A."/>
        </authorList>
    </citation>
    <scope>NUCLEOTIDE SEQUENCE [LARGE SCALE GENOMIC DNA]</scope>
    <source>
        <strain evidence="6 7">3127-1</strain>
    </source>
</reference>
<dbReference type="Proteomes" id="UP000244792">
    <property type="component" value="Chromosome"/>
</dbReference>
<dbReference type="InterPro" id="IPR002033">
    <property type="entry name" value="TatC"/>
</dbReference>
<feature type="transmembrane region" description="Helical" evidence="5">
    <location>
        <begin position="195"/>
        <end position="214"/>
    </location>
</feature>
<comment type="subunit">
    <text evidence="5">Forms a complex with TatA.</text>
</comment>
<protein>
    <recommendedName>
        <fullName evidence="5">Sec-independent protein translocase protein TatC</fullName>
    </recommendedName>
</protein>
<evidence type="ECO:0000256" key="3">
    <source>
        <dbReference type="ARBA" id="ARBA00022989"/>
    </source>
</evidence>
<dbReference type="PANTHER" id="PTHR30371">
    <property type="entry name" value="SEC-INDEPENDENT PROTEIN TRANSLOCASE PROTEIN TATC"/>
    <property type="match status" value="1"/>
</dbReference>
<evidence type="ECO:0000313" key="6">
    <source>
        <dbReference type="EMBL" id="AWB09611.1"/>
    </source>
</evidence>
<dbReference type="GO" id="GO:0065002">
    <property type="term" value="P:intracellular protein transmembrane transport"/>
    <property type="evidence" value="ECO:0007669"/>
    <property type="project" value="TreeGrafter"/>
</dbReference>
<keyword evidence="5" id="KW-0653">Protein transport</keyword>
<dbReference type="PANTHER" id="PTHR30371:SF0">
    <property type="entry name" value="SEC-INDEPENDENT PROTEIN TRANSLOCASE PROTEIN TATC, CHLOROPLASTIC-RELATED"/>
    <property type="match status" value="1"/>
</dbReference>
<organism evidence="6 7">
    <name type="scientific">Thermodesulfobium acidiphilum</name>
    <dbReference type="NCBI Taxonomy" id="1794699"/>
    <lineage>
        <taxon>Bacteria</taxon>
        <taxon>Pseudomonadati</taxon>
        <taxon>Thermodesulfobiota</taxon>
        <taxon>Thermodesulfobiia</taxon>
        <taxon>Thermodesulfobiales</taxon>
        <taxon>Thermodesulfobiaceae</taxon>
        <taxon>Thermodesulfobium</taxon>
    </lineage>
</organism>
<dbReference type="PRINTS" id="PR01840">
    <property type="entry name" value="TATCFAMILY"/>
</dbReference>
<evidence type="ECO:0000256" key="1">
    <source>
        <dbReference type="ARBA" id="ARBA00004141"/>
    </source>
</evidence>
<name>A0A2R4VYH1_THEAF</name>
<keyword evidence="2 5" id="KW-0812">Transmembrane</keyword>
<keyword evidence="5" id="KW-1003">Cell membrane</keyword>
<dbReference type="RefSeq" id="WP_108308136.1">
    <property type="nucleotide sequence ID" value="NZ_CP020921.1"/>
</dbReference>
<dbReference type="KEGG" id="taci:TDSAC_0227"/>
<evidence type="ECO:0000313" key="7">
    <source>
        <dbReference type="Proteomes" id="UP000244792"/>
    </source>
</evidence>
<dbReference type="AlphaFoldDB" id="A0A2R4VYH1"/>
<comment type="subcellular location">
    <subcellularLocation>
        <location evidence="5">Cell membrane</location>
        <topology evidence="5">Multi-pass membrane protein</topology>
    </subcellularLocation>
    <subcellularLocation>
        <location evidence="1">Membrane</location>
        <topology evidence="1">Multi-pass membrane protein</topology>
    </subcellularLocation>
</comment>
<dbReference type="Pfam" id="PF00902">
    <property type="entry name" value="TatC"/>
    <property type="match status" value="1"/>
</dbReference>
<evidence type="ECO:0000256" key="2">
    <source>
        <dbReference type="ARBA" id="ARBA00022692"/>
    </source>
</evidence>
<keyword evidence="7" id="KW-1185">Reference proteome</keyword>
<evidence type="ECO:0000256" key="4">
    <source>
        <dbReference type="ARBA" id="ARBA00023136"/>
    </source>
</evidence>
<feature type="transmembrane region" description="Helical" evidence="5">
    <location>
        <begin position="111"/>
        <end position="134"/>
    </location>
</feature>
<proteinExistence type="inferred from homology"/>
<dbReference type="GO" id="GO:0009977">
    <property type="term" value="F:proton motive force dependent protein transmembrane transporter activity"/>
    <property type="evidence" value="ECO:0007669"/>
    <property type="project" value="TreeGrafter"/>
</dbReference>
<dbReference type="EMBL" id="CP020921">
    <property type="protein sequence ID" value="AWB09611.1"/>
    <property type="molecule type" value="Genomic_DNA"/>
</dbReference>
<keyword evidence="5" id="KW-0813">Transport</keyword>